<dbReference type="EMBL" id="CP137744">
    <property type="protein sequence ID" value="WOZ77713.1"/>
    <property type="molecule type" value="Genomic_DNA"/>
</dbReference>
<name>A0ABZ0MQE1_9ENTR</name>
<keyword evidence="2" id="KW-1185">Reference proteome</keyword>
<accession>A0ABZ0MQE1</accession>
<organism evidence="1 2">
    <name type="scientific">Kosakonia sacchari</name>
    <dbReference type="NCBI Taxonomy" id="1158459"/>
    <lineage>
        <taxon>Bacteria</taxon>
        <taxon>Pseudomonadati</taxon>
        <taxon>Pseudomonadota</taxon>
        <taxon>Gammaproteobacteria</taxon>
        <taxon>Enterobacterales</taxon>
        <taxon>Enterobacteriaceae</taxon>
        <taxon>Kosakonia</taxon>
    </lineage>
</organism>
<gene>
    <name evidence="1" type="ORF">Q8Y70_01175</name>
</gene>
<evidence type="ECO:0000313" key="2">
    <source>
        <dbReference type="Proteomes" id="UP001302368"/>
    </source>
</evidence>
<proteinExistence type="predicted"/>
<protein>
    <submittedName>
        <fullName evidence="1">Uncharacterized protein</fullName>
    </submittedName>
</protein>
<reference evidence="1 2" key="1">
    <citation type="submission" date="2023-10" db="EMBL/GenBank/DDBJ databases">
        <title>Genome sequencing of the isolated polysaccharide-producing bacterium Kosakonia sacchari KS2022.</title>
        <authorList>
            <person name="Yi X."/>
        </authorList>
    </citation>
    <scope>NUCLEOTIDE SEQUENCE [LARGE SCALE GENOMIC DNA]</scope>
    <source>
        <strain evidence="1 2">KS2022</strain>
    </source>
</reference>
<dbReference type="Proteomes" id="UP001302368">
    <property type="component" value="Chromosome"/>
</dbReference>
<sequence length="179" mass="20877">MNDLTKVMEPVEFIFTDKFFKGLNGDFEFDTIIIREIDKAFESAFDQELPKGYVVWLDIIENYRRKLRGNADFDKAYEAVSNYLETLQVNHSSDLLDYRKKKIKKINNKHDDFVFSEARENAYFVLGTVAINRYLDDFIQDGFLENLFGIYKSGGWPCGMKGKSIIVFDPAFLISEDDK</sequence>
<evidence type="ECO:0000313" key="1">
    <source>
        <dbReference type="EMBL" id="WOZ77713.1"/>
    </source>
</evidence>
<dbReference type="RefSeq" id="WP_305734755.1">
    <property type="nucleotide sequence ID" value="NZ_CP137744.1"/>
</dbReference>